<dbReference type="Pfam" id="PF07589">
    <property type="entry name" value="PEP-CTERM"/>
    <property type="match status" value="1"/>
</dbReference>
<organism evidence="2 3">
    <name type="scientific">Microcystis viridis NIES-102</name>
    <dbReference type="NCBI Taxonomy" id="213615"/>
    <lineage>
        <taxon>Bacteria</taxon>
        <taxon>Bacillati</taxon>
        <taxon>Cyanobacteriota</taxon>
        <taxon>Cyanophyceae</taxon>
        <taxon>Oscillatoriophycideae</taxon>
        <taxon>Chroococcales</taxon>
        <taxon>Microcystaceae</taxon>
        <taxon>Microcystis</taxon>
    </lineage>
</organism>
<dbReference type="CDD" id="cd00688">
    <property type="entry name" value="ISOPREN_C2_like"/>
    <property type="match status" value="1"/>
</dbReference>
<evidence type="ECO:0000259" key="1">
    <source>
        <dbReference type="Pfam" id="PF07589"/>
    </source>
</evidence>
<dbReference type="Gene3D" id="1.50.10.20">
    <property type="match status" value="1"/>
</dbReference>
<proteinExistence type="predicted"/>
<dbReference type="NCBIfam" id="TIGR02595">
    <property type="entry name" value="PEP_CTERM"/>
    <property type="match status" value="1"/>
</dbReference>
<feature type="domain" description="Ice-binding protein C-terminal" evidence="1">
    <location>
        <begin position="384"/>
        <end position="403"/>
    </location>
</feature>
<dbReference type="InterPro" id="IPR013424">
    <property type="entry name" value="Ice-binding_C"/>
</dbReference>
<dbReference type="KEGG" id="mvz:myaer102_48140"/>
<dbReference type="SUPFAM" id="SSF48239">
    <property type="entry name" value="Terpenoid cyclases/Protein prenyltransferases"/>
    <property type="match status" value="1"/>
</dbReference>
<dbReference type="EMBL" id="AP019314">
    <property type="protein sequence ID" value="BBH42170.1"/>
    <property type="molecule type" value="Genomic_DNA"/>
</dbReference>
<accession>A0A3G9K7S6</accession>
<evidence type="ECO:0000313" key="2">
    <source>
        <dbReference type="EMBL" id="BBH42170.1"/>
    </source>
</evidence>
<reference evidence="2 3" key="1">
    <citation type="submission" date="2018-11" db="EMBL/GenBank/DDBJ databases">
        <title>Complete genome sequence of Microcystis aeruginosa NIES-102.</title>
        <authorList>
            <person name="Yamaguchi H."/>
            <person name="Suzuki S."/>
            <person name="Kawachi M."/>
        </authorList>
    </citation>
    <scope>NUCLEOTIDE SEQUENCE [LARGE SCALE GENOMIC DNA]</scope>
    <source>
        <strain evidence="2 3">NIES-102</strain>
    </source>
</reference>
<name>A0A3G9K7S6_MICVR</name>
<dbReference type="AlphaFoldDB" id="A0A3G9K7S6"/>
<protein>
    <recommendedName>
        <fullName evidence="1">Ice-binding protein C-terminal domain-containing protein</fullName>
    </recommendedName>
</protein>
<gene>
    <name evidence="2" type="ORF">myaer102_48140</name>
</gene>
<sequence>MNEKYGSSGRVSHSIKIALGFALAGAVAFPAATQAATNAQKQAAIDSGLAWLVTQQQANGKWIYNGGSGDVAATGAALLAFIEEGNTPTSGTYSTNVTNGLNYLFSNAQSAGVGLRFGPNDNNQVYNTGLVLPAIIKAAPLSTVISSTNPLVNGKTYGQVVQSAIDYLADAQNDTGTGGYAGGWRYTPNYGSSDNSVSQWPALAGLYAQGAGITWPTSVKNLQLNWIDYSQNDTTGGLGYTDPNSTTPLRTGSGLVQMSAAGLGTSSSRVQNALTYINNNWQTFGTTGTFGDYYGMWAVYKGLESTIGLDDTTTITNLYGQGTNLLDPGSTWNWWEEFSQYLVDNQNGSDYWSGGSYGTAPMQTAWAINMLQATQIPGPEPEKVPEPTSVLGLLAIGALGAGSALTRKLLKRVC</sequence>
<dbReference type="Proteomes" id="UP000278152">
    <property type="component" value="Chromosome"/>
</dbReference>
<dbReference type="InterPro" id="IPR008930">
    <property type="entry name" value="Terpenoid_cyclase/PrenylTrfase"/>
</dbReference>
<evidence type="ECO:0000313" key="3">
    <source>
        <dbReference type="Proteomes" id="UP000278152"/>
    </source>
</evidence>